<keyword evidence="2 7" id="KW-0808">Transferase</keyword>
<evidence type="ECO:0000256" key="7">
    <source>
        <dbReference type="HAMAP-Rule" id="MF_00647"/>
    </source>
</evidence>
<dbReference type="GO" id="GO:0005524">
    <property type="term" value="F:ATP binding"/>
    <property type="evidence" value="ECO:0007669"/>
    <property type="project" value="UniProtKB-KW"/>
</dbReference>
<evidence type="ECO:0000313" key="9">
    <source>
        <dbReference type="EMBL" id="EHP86938.1"/>
    </source>
</evidence>
<comment type="caution">
    <text evidence="9">The sequence shown here is derived from an EMBL/GenBank/DDBJ whole genome shotgun (WGS) entry which is preliminary data.</text>
</comment>
<evidence type="ECO:0000259" key="8">
    <source>
        <dbReference type="Pfam" id="PF01467"/>
    </source>
</evidence>
<keyword evidence="5 7" id="KW-0067">ATP-binding</keyword>
<name>H1KYN4_9EURY</name>
<dbReference type="OrthoDB" id="53228at2157"/>
<comment type="function">
    <text evidence="7">Reversibly transfers an adenylyl group from ATP to 4'-phosphopantetheine, yielding dephospho-CoA (dPCoA) and pyrophosphate.</text>
</comment>
<keyword evidence="3 7" id="KW-0548">Nucleotidyltransferase</keyword>
<keyword evidence="10" id="KW-1185">Reference proteome</keyword>
<dbReference type="PATRIC" id="fig|647171.4.peg.894"/>
<dbReference type="InterPro" id="IPR050385">
    <property type="entry name" value="Archaeal_FAD_synthase"/>
</dbReference>
<evidence type="ECO:0000256" key="2">
    <source>
        <dbReference type="ARBA" id="ARBA00022679"/>
    </source>
</evidence>
<accession>H1KYN4</accession>
<dbReference type="GO" id="GO:0005737">
    <property type="term" value="C:cytoplasm"/>
    <property type="evidence" value="ECO:0007669"/>
    <property type="project" value="UniProtKB-SubCell"/>
</dbReference>
<dbReference type="UniPathway" id="UPA00241"/>
<evidence type="ECO:0000313" key="10">
    <source>
        <dbReference type="Proteomes" id="UP000003706"/>
    </source>
</evidence>
<evidence type="ECO:0000256" key="5">
    <source>
        <dbReference type="ARBA" id="ARBA00022840"/>
    </source>
</evidence>
<dbReference type="Proteomes" id="UP000003706">
    <property type="component" value="Unassembled WGS sequence"/>
</dbReference>
<dbReference type="GO" id="GO:0015937">
    <property type="term" value="P:coenzyme A biosynthetic process"/>
    <property type="evidence" value="ECO:0007669"/>
    <property type="project" value="UniProtKB-UniRule"/>
</dbReference>
<dbReference type="STRING" id="647171.MetfoDRAFT_0907"/>
<dbReference type="InterPro" id="IPR023540">
    <property type="entry name" value="PPAT_arch"/>
</dbReference>
<evidence type="ECO:0000256" key="1">
    <source>
        <dbReference type="ARBA" id="ARBA00022490"/>
    </source>
</evidence>
<proteinExistence type="inferred from homology"/>
<evidence type="ECO:0000256" key="4">
    <source>
        <dbReference type="ARBA" id="ARBA00022741"/>
    </source>
</evidence>
<sequence length="153" mass="17644">MQNNKKVVVGGTFDILHEGHKKLIIFASKLGKLFIGITSDEFAKKYKKHKINPLDVRINNLRKFLDENNIDYELKVIDDPYGDAIENDYDAIVVSPETKKTAEKINEIRVEKGLKPLKIYVYDYVFAEDGKPISTTRIRKKIIDEKGHLLKKP</sequence>
<dbReference type="AlphaFoldDB" id="H1KYN4"/>
<dbReference type="EC" id="2.7.7.3" evidence="7"/>
<keyword evidence="4 7" id="KW-0547">Nucleotide-binding</keyword>
<keyword evidence="6 7" id="KW-0173">Coenzyme A biosynthesis</keyword>
<dbReference type="RefSeq" id="WP_007044346.1">
    <property type="nucleotide sequence ID" value="NZ_AGJL01000019.1"/>
</dbReference>
<comment type="pathway">
    <text evidence="7">Cofactor biosynthesis; coenzyme A biosynthesis.</text>
</comment>
<dbReference type="EMBL" id="AGJL01000019">
    <property type="protein sequence ID" value="EHP86938.1"/>
    <property type="molecule type" value="Genomic_DNA"/>
</dbReference>
<dbReference type="Gene3D" id="3.40.50.620">
    <property type="entry name" value="HUPs"/>
    <property type="match status" value="1"/>
</dbReference>
<dbReference type="PANTHER" id="PTHR43793:SF1">
    <property type="entry name" value="FAD SYNTHASE"/>
    <property type="match status" value="1"/>
</dbReference>
<evidence type="ECO:0000256" key="3">
    <source>
        <dbReference type="ARBA" id="ARBA00022695"/>
    </source>
</evidence>
<comment type="subcellular location">
    <subcellularLocation>
        <location evidence="7">Cytoplasm</location>
    </subcellularLocation>
</comment>
<evidence type="ECO:0000256" key="6">
    <source>
        <dbReference type="ARBA" id="ARBA00022993"/>
    </source>
</evidence>
<dbReference type="Pfam" id="PF01467">
    <property type="entry name" value="CTP_transf_like"/>
    <property type="match status" value="1"/>
</dbReference>
<comment type="catalytic activity">
    <reaction evidence="7">
        <text>(R)-4'-phosphopantetheine + ATP + H(+) = 3'-dephospho-CoA + diphosphate</text>
        <dbReference type="Rhea" id="RHEA:19801"/>
        <dbReference type="ChEBI" id="CHEBI:15378"/>
        <dbReference type="ChEBI" id="CHEBI:30616"/>
        <dbReference type="ChEBI" id="CHEBI:33019"/>
        <dbReference type="ChEBI" id="CHEBI:57328"/>
        <dbReference type="ChEBI" id="CHEBI:61723"/>
        <dbReference type="EC" id="2.7.7.3"/>
    </reaction>
</comment>
<reference evidence="9 10" key="1">
    <citation type="submission" date="2011-09" db="EMBL/GenBank/DDBJ databases">
        <title>The draft genome of Methanotorris formicicus Mc-S-70.</title>
        <authorList>
            <consortium name="US DOE Joint Genome Institute (JGI-PGF)"/>
            <person name="Lucas S."/>
            <person name="Han J."/>
            <person name="Lapidus A."/>
            <person name="Cheng J.-F."/>
            <person name="Goodwin L."/>
            <person name="Pitluck S."/>
            <person name="Peters L."/>
            <person name="Land M.L."/>
            <person name="Hauser L."/>
            <person name="Sieprawska-Lupa M."/>
            <person name="Takai K."/>
            <person name="Miyazaki J."/>
            <person name="Whitman W."/>
            <person name="Woyke T.J."/>
        </authorList>
    </citation>
    <scope>NUCLEOTIDE SEQUENCE [LARGE SCALE GENOMIC DNA]</scope>
    <source>
        <strain evidence="9 10">Mc-S-70</strain>
    </source>
</reference>
<comment type="similarity">
    <text evidence="7">Belongs to the eukaryotic CoaD family.</text>
</comment>
<dbReference type="GO" id="GO:0004595">
    <property type="term" value="F:pantetheine-phosphate adenylyltransferase activity"/>
    <property type="evidence" value="ECO:0007669"/>
    <property type="project" value="UniProtKB-UniRule"/>
</dbReference>
<keyword evidence="1 7" id="KW-0963">Cytoplasm</keyword>
<dbReference type="NCBIfam" id="NF001985">
    <property type="entry name" value="PRK00777.1"/>
    <property type="match status" value="1"/>
</dbReference>
<dbReference type="SUPFAM" id="SSF52374">
    <property type="entry name" value="Nucleotidylyl transferase"/>
    <property type="match status" value="1"/>
</dbReference>
<gene>
    <name evidence="7" type="primary">coaD</name>
    <name evidence="9" type="ORF">MetfoDRAFT_0907</name>
</gene>
<dbReference type="PANTHER" id="PTHR43793">
    <property type="entry name" value="FAD SYNTHASE"/>
    <property type="match status" value="1"/>
</dbReference>
<protein>
    <recommendedName>
        <fullName evidence="7">Phosphopantetheine adenylyltransferase</fullName>
        <ecNumber evidence="7">2.7.7.3</ecNumber>
    </recommendedName>
    <alternativeName>
        <fullName evidence="7">Dephospho-CoA pyrophosphorylase</fullName>
    </alternativeName>
    <alternativeName>
        <fullName evidence="7">Pantetheine-phosphate adenylyltransferase</fullName>
        <shortName evidence="7">PPAT</shortName>
    </alternativeName>
</protein>
<dbReference type="InterPro" id="IPR014729">
    <property type="entry name" value="Rossmann-like_a/b/a_fold"/>
</dbReference>
<feature type="domain" description="Cytidyltransferase-like" evidence="8">
    <location>
        <begin position="8"/>
        <end position="140"/>
    </location>
</feature>
<organism evidence="9 10">
    <name type="scientific">Methanotorris formicicus Mc-S-70</name>
    <dbReference type="NCBI Taxonomy" id="647171"/>
    <lineage>
        <taxon>Archaea</taxon>
        <taxon>Methanobacteriati</taxon>
        <taxon>Methanobacteriota</taxon>
        <taxon>Methanomada group</taxon>
        <taxon>Methanococci</taxon>
        <taxon>Methanococcales</taxon>
        <taxon>Methanocaldococcaceae</taxon>
        <taxon>Methanotorris</taxon>
    </lineage>
</organism>
<dbReference type="InterPro" id="IPR004821">
    <property type="entry name" value="Cyt_trans-like"/>
</dbReference>
<dbReference type="NCBIfam" id="TIGR00125">
    <property type="entry name" value="cyt_tran_rel"/>
    <property type="match status" value="1"/>
</dbReference>
<dbReference type="HAMAP" id="MF_00647">
    <property type="entry name" value="PPAT_arch"/>
    <property type="match status" value="1"/>
</dbReference>